<sequence>MEMTYASCTVGVTAGVADGNLVASVRIYWPSNEDAAMQTYEFEVPGNFLDEKEAIVFGTEWAKEWIDEHCV</sequence>
<evidence type="ECO:0000313" key="1">
    <source>
        <dbReference type="EMBL" id="SEJ17181.1"/>
    </source>
</evidence>
<protein>
    <recommendedName>
        <fullName evidence="3">Activator of Hsp90 ATPase homolog 1-like protein</fullName>
    </recommendedName>
</protein>
<dbReference type="EMBL" id="FNYE01000007">
    <property type="protein sequence ID" value="SEJ17181.1"/>
    <property type="molecule type" value="Genomic_DNA"/>
</dbReference>
<keyword evidence="2" id="KW-1185">Reference proteome</keyword>
<evidence type="ECO:0000313" key="2">
    <source>
        <dbReference type="Proteomes" id="UP000198866"/>
    </source>
</evidence>
<dbReference type="STRING" id="667676.SAMN05192539_1007149"/>
<dbReference type="RefSeq" id="WP_090865362.1">
    <property type="nucleotide sequence ID" value="NZ_FNYE01000007.1"/>
</dbReference>
<accession>A0A1H6WJI3</accession>
<gene>
    <name evidence="1" type="ORF">SAMN05192539_1007149</name>
</gene>
<dbReference type="OrthoDB" id="9105319at2"/>
<dbReference type="Proteomes" id="UP000198866">
    <property type="component" value="Unassembled WGS sequence"/>
</dbReference>
<reference evidence="2" key="1">
    <citation type="submission" date="2016-10" db="EMBL/GenBank/DDBJ databases">
        <authorList>
            <person name="Varghese N."/>
            <person name="Submissions S."/>
        </authorList>
    </citation>
    <scope>NUCLEOTIDE SEQUENCE [LARGE SCALE GENOMIC DNA]</scope>
    <source>
        <strain evidence="2">LMG 26031</strain>
    </source>
</reference>
<proteinExistence type="predicted"/>
<evidence type="ECO:0008006" key="3">
    <source>
        <dbReference type="Google" id="ProtNLM"/>
    </source>
</evidence>
<organism evidence="1 2">
    <name type="scientific">Paraburkholderia diazotrophica</name>
    <dbReference type="NCBI Taxonomy" id="667676"/>
    <lineage>
        <taxon>Bacteria</taxon>
        <taxon>Pseudomonadati</taxon>
        <taxon>Pseudomonadota</taxon>
        <taxon>Betaproteobacteria</taxon>
        <taxon>Burkholderiales</taxon>
        <taxon>Burkholderiaceae</taxon>
        <taxon>Paraburkholderia</taxon>
    </lineage>
</organism>
<name>A0A1H6WJI3_9BURK</name>
<dbReference type="AlphaFoldDB" id="A0A1H6WJI3"/>